<proteinExistence type="predicted"/>
<dbReference type="Gene3D" id="3.40.50.2000">
    <property type="entry name" value="Glycogen Phosphorylase B"/>
    <property type="match status" value="2"/>
</dbReference>
<dbReference type="EMBL" id="FQZE01000021">
    <property type="protein sequence ID" value="SHJ51530.1"/>
    <property type="molecule type" value="Genomic_DNA"/>
</dbReference>
<dbReference type="OrthoDB" id="9771846at2"/>
<protein>
    <submittedName>
        <fullName evidence="3">Glycosyltransferase involved in cell wall bisynthesis</fullName>
    </submittedName>
</protein>
<evidence type="ECO:0000259" key="1">
    <source>
        <dbReference type="Pfam" id="PF00534"/>
    </source>
</evidence>
<accession>A0A1M6JXU8</accession>
<dbReference type="Pfam" id="PF13439">
    <property type="entry name" value="Glyco_transf_4"/>
    <property type="match status" value="1"/>
</dbReference>
<dbReference type="Proteomes" id="UP000184050">
    <property type="component" value="Unassembled WGS sequence"/>
</dbReference>
<evidence type="ECO:0000313" key="4">
    <source>
        <dbReference type="Proteomes" id="UP000184050"/>
    </source>
</evidence>
<dbReference type="STRING" id="1168035.SAMN05444280_12174"/>
<dbReference type="SUPFAM" id="SSF53756">
    <property type="entry name" value="UDP-Glycosyltransferase/glycogen phosphorylase"/>
    <property type="match status" value="1"/>
</dbReference>
<dbReference type="AlphaFoldDB" id="A0A1M6JXU8"/>
<evidence type="ECO:0000259" key="2">
    <source>
        <dbReference type="Pfam" id="PF13439"/>
    </source>
</evidence>
<dbReference type="RefSeq" id="WP_073170453.1">
    <property type="nucleotide sequence ID" value="NZ_FQZE01000021.1"/>
</dbReference>
<sequence length="379" mass="43436">MKITILGPAHPLRGGIAALNERLAKQLVAEGHEVNIVSFSLQYPKILFPGKTQFSDDKRSFIFPISPDVNAVNPFNWLQVGKRIKKSRPDLLIVRFWLPFMGMSLGTICKTVRKNGHTKIISVVDNIIPHESRPGDKFLSNYFIKNADGFIAMSKSVLNDLSLFDRTKPKKFTPHPVYDHYGEIESRDTALEKLNLDAGFRYVLFFGFIRDYKGLDLLLEAFADSFFVKNKIKLIVAGEFYADEAKYLKLINELKLEKQVILKTDYIPNPEVQNYFNAADIVAQPYKSATQSGVTQIGYHFNKPMLVTDVGGLSEIIPHGKIGYVVPPQKIKIKNALKDFFKNNYTELFSQNIIEEKKRFEWNKMTETIYELFKEINHD</sequence>
<keyword evidence="3" id="KW-0808">Transferase</keyword>
<dbReference type="InterPro" id="IPR001296">
    <property type="entry name" value="Glyco_trans_1"/>
</dbReference>
<dbReference type="PANTHER" id="PTHR12526">
    <property type="entry name" value="GLYCOSYLTRANSFERASE"/>
    <property type="match status" value="1"/>
</dbReference>
<dbReference type="GO" id="GO:0016757">
    <property type="term" value="F:glycosyltransferase activity"/>
    <property type="evidence" value="ECO:0007669"/>
    <property type="project" value="InterPro"/>
</dbReference>
<name>A0A1M6JXU8_9BACT</name>
<dbReference type="InterPro" id="IPR028098">
    <property type="entry name" value="Glyco_trans_4-like_N"/>
</dbReference>
<organism evidence="3 4">
    <name type="scientific">Tangfeifania diversioriginum</name>
    <dbReference type="NCBI Taxonomy" id="1168035"/>
    <lineage>
        <taxon>Bacteria</taxon>
        <taxon>Pseudomonadati</taxon>
        <taxon>Bacteroidota</taxon>
        <taxon>Bacteroidia</taxon>
        <taxon>Marinilabiliales</taxon>
        <taxon>Prolixibacteraceae</taxon>
        <taxon>Tangfeifania</taxon>
    </lineage>
</organism>
<evidence type="ECO:0000313" key="3">
    <source>
        <dbReference type="EMBL" id="SHJ51530.1"/>
    </source>
</evidence>
<keyword evidence="4" id="KW-1185">Reference proteome</keyword>
<dbReference type="Pfam" id="PF00534">
    <property type="entry name" value="Glycos_transf_1"/>
    <property type="match status" value="1"/>
</dbReference>
<feature type="domain" description="Glycosyl transferase family 1" evidence="1">
    <location>
        <begin position="187"/>
        <end position="353"/>
    </location>
</feature>
<gene>
    <name evidence="3" type="ORF">SAMN05444280_12174</name>
</gene>
<reference evidence="3 4" key="1">
    <citation type="submission" date="2016-11" db="EMBL/GenBank/DDBJ databases">
        <authorList>
            <person name="Jaros S."/>
            <person name="Januszkiewicz K."/>
            <person name="Wedrychowicz H."/>
        </authorList>
    </citation>
    <scope>NUCLEOTIDE SEQUENCE [LARGE SCALE GENOMIC DNA]</scope>
    <source>
        <strain evidence="3 4">DSM 27063</strain>
    </source>
</reference>
<feature type="domain" description="Glycosyltransferase subfamily 4-like N-terminal" evidence="2">
    <location>
        <begin position="14"/>
        <end position="163"/>
    </location>
</feature>